<sequence>MSSNSDLQLPSKNDNVTYHTSKGEQPMVKVTGYSKEVLLKYLDALAKGENHFLNTGENKP</sequence>
<evidence type="ECO:0000313" key="2">
    <source>
        <dbReference type="EMBL" id="QHT78717.1"/>
    </source>
</evidence>
<reference evidence="2" key="1">
    <citation type="journal article" date="2020" name="Nature">
        <title>Giant virus diversity and host interactions through global metagenomics.</title>
        <authorList>
            <person name="Schulz F."/>
            <person name="Roux S."/>
            <person name="Paez-Espino D."/>
            <person name="Jungbluth S."/>
            <person name="Walsh D.A."/>
            <person name="Denef V.J."/>
            <person name="McMahon K.D."/>
            <person name="Konstantinidis K.T."/>
            <person name="Eloe-Fadrosh E.A."/>
            <person name="Kyrpides N.C."/>
            <person name="Woyke T."/>
        </authorList>
    </citation>
    <scope>NUCLEOTIDE SEQUENCE</scope>
    <source>
        <strain evidence="2">GVMAG-M-3300023179-92</strain>
    </source>
</reference>
<feature type="region of interest" description="Disordered" evidence="1">
    <location>
        <begin position="1"/>
        <end position="23"/>
    </location>
</feature>
<accession>A0A6C0HEC2</accession>
<feature type="compositionally biased region" description="Polar residues" evidence="1">
    <location>
        <begin position="1"/>
        <end position="20"/>
    </location>
</feature>
<proteinExistence type="predicted"/>
<protein>
    <submittedName>
        <fullName evidence="2">Uncharacterized protein</fullName>
    </submittedName>
</protein>
<dbReference type="AlphaFoldDB" id="A0A6C0HEC2"/>
<organism evidence="2">
    <name type="scientific">viral metagenome</name>
    <dbReference type="NCBI Taxonomy" id="1070528"/>
    <lineage>
        <taxon>unclassified sequences</taxon>
        <taxon>metagenomes</taxon>
        <taxon>organismal metagenomes</taxon>
    </lineage>
</organism>
<evidence type="ECO:0000256" key="1">
    <source>
        <dbReference type="SAM" id="MobiDB-lite"/>
    </source>
</evidence>
<dbReference type="EMBL" id="MN739935">
    <property type="protein sequence ID" value="QHT78717.1"/>
    <property type="molecule type" value="Genomic_DNA"/>
</dbReference>
<name>A0A6C0HEC2_9ZZZZ</name>